<proteinExistence type="predicted"/>
<feature type="compositionally biased region" description="Polar residues" evidence="1">
    <location>
        <begin position="406"/>
        <end position="420"/>
    </location>
</feature>
<evidence type="ECO:0000256" key="1">
    <source>
        <dbReference type="SAM" id="MobiDB-lite"/>
    </source>
</evidence>
<dbReference type="InterPro" id="IPR011333">
    <property type="entry name" value="SKP1/BTB/POZ_sf"/>
</dbReference>
<dbReference type="AlphaFoldDB" id="A0AAN7WSJ2"/>
<feature type="region of interest" description="Disordered" evidence="1">
    <location>
        <begin position="156"/>
        <end position="178"/>
    </location>
</feature>
<feature type="compositionally biased region" description="Low complexity" evidence="1">
    <location>
        <begin position="396"/>
        <end position="405"/>
    </location>
</feature>
<keyword evidence="3" id="KW-1185">Reference proteome</keyword>
<feature type="compositionally biased region" description="Low complexity" evidence="1">
    <location>
        <begin position="431"/>
        <end position="449"/>
    </location>
</feature>
<evidence type="ECO:0000313" key="3">
    <source>
        <dbReference type="Proteomes" id="UP001306508"/>
    </source>
</evidence>
<reference evidence="3" key="1">
    <citation type="submission" date="2023-07" db="EMBL/GenBank/DDBJ databases">
        <title>A draft genome of Kazachstania heterogenica Y-27499.</title>
        <authorList>
            <person name="Donic C."/>
            <person name="Kralova J.S."/>
            <person name="Fidel L."/>
            <person name="Ben-Dor S."/>
            <person name="Jung S."/>
        </authorList>
    </citation>
    <scope>NUCLEOTIDE SEQUENCE [LARGE SCALE GENOMIC DNA]</scope>
    <source>
        <strain evidence="3">Y27499</strain>
    </source>
</reference>
<feature type="region of interest" description="Disordered" evidence="1">
    <location>
        <begin position="391"/>
        <end position="456"/>
    </location>
</feature>
<evidence type="ECO:0000313" key="2">
    <source>
        <dbReference type="EMBL" id="KAK5779128.1"/>
    </source>
</evidence>
<feature type="compositionally biased region" description="Low complexity" evidence="1">
    <location>
        <begin position="156"/>
        <end position="175"/>
    </location>
</feature>
<name>A0AAN7WSJ2_9SACH</name>
<feature type="compositionally biased region" description="Low complexity" evidence="1">
    <location>
        <begin position="271"/>
        <end position="293"/>
    </location>
</feature>
<dbReference type="SUPFAM" id="SSF54695">
    <property type="entry name" value="POZ domain"/>
    <property type="match status" value="1"/>
</dbReference>
<evidence type="ECO:0008006" key="4">
    <source>
        <dbReference type="Google" id="ProtNLM"/>
    </source>
</evidence>
<comment type="caution">
    <text evidence="2">The sequence shown here is derived from an EMBL/GenBank/DDBJ whole genome shotgun (WGS) entry which is preliminary data.</text>
</comment>
<feature type="region of interest" description="Disordered" evidence="1">
    <location>
        <begin position="263"/>
        <end position="298"/>
    </location>
</feature>
<dbReference type="Proteomes" id="UP001306508">
    <property type="component" value="Unassembled WGS sequence"/>
</dbReference>
<dbReference type="EMBL" id="JAWIZZ010000047">
    <property type="protein sequence ID" value="KAK5779128.1"/>
    <property type="molecule type" value="Genomic_DNA"/>
</dbReference>
<dbReference type="Gene3D" id="3.30.710.10">
    <property type="entry name" value="Potassium Channel Kv1.1, Chain A"/>
    <property type="match status" value="1"/>
</dbReference>
<sequence>MQNIITQVSQTNESFYNPLLQHQQHNYNQDYYSNEDNIQDEIYGNSLIHLNIQEHHYYITRDQLMSLPESLLLCLFPSGVFLDRDGQVITNLTSEDEVYIINFDPKCFEYIMEVFIKAHEDLVNYPVETLFERPANNSFVNTAKEFFRFNNNSNSSNLTSTTSNNNSTASQSKTNGSDAQDLLHQKPVIIVLREDLDYYCVPLVEYIFEQIPDLYLTKAQQDDNNDDLLQHFMAQIKIAAGSYLSGEKSIFQGLFSSNRLKYQNNNRSKKSSTNNIQDDSNTSNTSSNNNKISNEPKLGPAEQHLMDMLCSSGFSRESQWGNRTQEPGKTVISSLSLCRLENETTEGFRSRLNDAICEWENQQRIKMKHKNGNNKDYDTTLTPTRSLMSMKSITSNNNNNNNNNNLKTSLTTTGATNNPNKVVLNEQYGKNNNNNDNNDNNDNDNSNSNNKEKRKSSKFFMLTGSVLSSNSKSSYQARAGNDNDSISKSLGPLPQVYDLIDKPDINAKLLLFWRKPARKCWWGDEEIELEVEVYGHWVTDPKKGKVISLKLPTSVNIEDELNKIKIPIRLHIRRVWTLELSVIGVQ</sequence>
<protein>
    <recommendedName>
        <fullName evidence="4">Growth regulation protein</fullName>
    </recommendedName>
</protein>
<organism evidence="2 3">
    <name type="scientific">Arxiozyma heterogenica</name>
    <dbReference type="NCBI Taxonomy" id="278026"/>
    <lineage>
        <taxon>Eukaryota</taxon>
        <taxon>Fungi</taxon>
        <taxon>Dikarya</taxon>
        <taxon>Ascomycota</taxon>
        <taxon>Saccharomycotina</taxon>
        <taxon>Saccharomycetes</taxon>
        <taxon>Saccharomycetales</taxon>
        <taxon>Saccharomycetaceae</taxon>
        <taxon>Arxiozyma</taxon>
    </lineage>
</organism>
<accession>A0AAN7WSJ2</accession>
<gene>
    <name evidence="2" type="ORF">RI543_003013</name>
</gene>